<dbReference type="AlphaFoldDB" id="A0A4R4Z6X2"/>
<evidence type="ECO:0000256" key="1">
    <source>
        <dbReference type="SAM" id="MobiDB-lite"/>
    </source>
</evidence>
<feature type="compositionally biased region" description="Low complexity" evidence="1">
    <location>
        <begin position="376"/>
        <end position="387"/>
    </location>
</feature>
<organism evidence="3 4">
    <name type="scientific">Nonomuraea terrae</name>
    <dbReference type="NCBI Taxonomy" id="2530383"/>
    <lineage>
        <taxon>Bacteria</taxon>
        <taxon>Bacillati</taxon>
        <taxon>Actinomycetota</taxon>
        <taxon>Actinomycetes</taxon>
        <taxon>Streptosporangiales</taxon>
        <taxon>Streptosporangiaceae</taxon>
        <taxon>Nonomuraea</taxon>
    </lineage>
</organism>
<reference evidence="3 4" key="1">
    <citation type="submission" date="2019-03" db="EMBL/GenBank/DDBJ databases">
        <title>Draft genome sequences of novel Actinobacteria.</title>
        <authorList>
            <person name="Sahin N."/>
            <person name="Ay H."/>
            <person name="Saygin H."/>
        </authorList>
    </citation>
    <scope>NUCLEOTIDE SEQUENCE [LARGE SCALE GENOMIC DNA]</scope>
    <source>
        <strain evidence="3 4">CH32</strain>
    </source>
</reference>
<keyword evidence="4" id="KW-1185">Reference proteome</keyword>
<feature type="chain" id="PRO_5020400334" description="Ig-like domain-containing protein" evidence="2">
    <location>
        <begin position="35"/>
        <end position="387"/>
    </location>
</feature>
<sequence length="387" mass="40241">MVSVGLARKAAAFGASAAVLATLSAGLVAGPAQAATAGKAPKVSVSAPKATPGKFEGSCPAKVDFSAKINVPVKGKTELAYRWLHGDGSKSKVYTVKLKGKGVKSVTVKQSVTFEEDVKGWEAIQILGPKKVTSKKGYFSVSCQEPLKEVRTHLDVSVTARAWATPSSYAGRCTPGNKIGFVGLIEADRPTWVRYRWLLNGDAVDYGKVKVHDARKVGFAFSPRHSQRGWAQLQILSPDGSYSNRAGYKVWCKDYTPHKPEGHGTKVSASASVSVDDSCAVKASGFVSATGAGKVSYTWRVNGSSLGGGEVYFGRGGGTKSIPGVATTVSGEAVKGGTVTLSVTGPNNSSSDSESYRSCGVTTQAEKPAETLKVEATPTPSASTPAA</sequence>
<dbReference type="Proteomes" id="UP000295302">
    <property type="component" value="Unassembled WGS sequence"/>
</dbReference>
<gene>
    <name evidence="3" type="ORF">E1286_08245</name>
</gene>
<feature type="signal peptide" evidence="2">
    <location>
        <begin position="1"/>
        <end position="34"/>
    </location>
</feature>
<evidence type="ECO:0008006" key="5">
    <source>
        <dbReference type="Google" id="ProtNLM"/>
    </source>
</evidence>
<comment type="caution">
    <text evidence="3">The sequence shown here is derived from an EMBL/GenBank/DDBJ whole genome shotgun (WGS) entry which is preliminary data.</text>
</comment>
<proteinExistence type="predicted"/>
<dbReference type="OrthoDB" id="3534992at2"/>
<name>A0A4R4Z6X2_9ACTN</name>
<evidence type="ECO:0000313" key="4">
    <source>
        <dbReference type="Proteomes" id="UP000295302"/>
    </source>
</evidence>
<keyword evidence="2" id="KW-0732">Signal</keyword>
<protein>
    <recommendedName>
        <fullName evidence="5">Ig-like domain-containing protein</fullName>
    </recommendedName>
</protein>
<feature type="region of interest" description="Disordered" evidence="1">
    <location>
        <begin position="340"/>
        <end position="387"/>
    </location>
</feature>
<evidence type="ECO:0000313" key="3">
    <source>
        <dbReference type="EMBL" id="TDD52854.1"/>
    </source>
</evidence>
<dbReference type="EMBL" id="SMKQ01000015">
    <property type="protein sequence ID" value="TDD52854.1"/>
    <property type="molecule type" value="Genomic_DNA"/>
</dbReference>
<accession>A0A4R4Z6X2</accession>
<dbReference type="RefSeq" id="WP_132610348.1">
    <property type="nucleotide sequence ID" value="NZ_SMKQ01000015.1"/>
</dbReference>
<feature type="compositionally biased region" description="Low complexity" evidence="1">
    <location>
        <begin position="349"/>
        <end position="358"/>
    </location>
</feature>
<evidence type="ECO:0000256" key="2">
    <source>
        <dbReference type="SAM" id="SignalP"/>
    </source>
</evidence>